<evidence type="ECO:0000313" key="1">
    <source>
        <dbReference type="EMBL" id="KPW51953.1"/>
    </source>
</evidence>
<accession>A0A0P9JQM3</accession>
<protein>
    <submittedName>
        <fullName evidence="1">Uncharacterized protein</fullName>
    </submittedName>
</protein>
<sequence length="35" mass="4085">MSLNDFQRINALGPDTYYALPQFTQTFYGKNLIRS</sequence>
<reference evidence="1 2" key="1">
    <citation type="submission" date="2015-09" db="EMBL/GenBank/DDBJ databases">
        <title>Genome announcement of multiple Pseudomonas syringae strains.</title>
        <authorList>
            <person name="Thakur S."/>
            <person name="Wang P.W."/>
            <person name="Gong Y."/>
            <person name="Weir B.S."/>
            <person name="Guttman D.S."/>
        </authorList>
    </citation>
    <scope>NUCLEOTIDE SEQUENCE [LARGE SCALE GENOMIC DNA]</scope>
    <source>
        <strain evidence="1 2">ICMP4303</strain>
    </source>
</reference>
<dbReference type="AlphaFoldDB" id="A0A0P9JQM3"/>
<name>A0A0P9JQM3_9PSED</name>
<dbReference type="PATRIC" id="fig|251702.3.peg.4351"/>
<gene>
    <name evidence="1" type="ORF">ALO88_03310</name>
</gene>
<dbReference type="Proteomes" id="UP000050425">
    <property type="component" value="Unassembled WGS sequence"/>
</dbReference>
<evidence type="ECO:0000313" key="2">
    <source>
        <dbReference type="Proteomes" id="UP000050425"/>
    </source>
</evidence>
<organism evidence="1 2">
    <name type="scientific">Pseudomonas syringae pv. antirrhini</name>
    <dbReference type="NCBI Taxonomy" id="251702"/>
    <lineage>
        <taxon>Bacteria</taxon>
        <taxon>Pseudomonadati</taxon>
        <taxon>Pseudomonadota</taxon>
        <taxon>Gammaproteobacteria</taxon>
        <taxon>Pseudomonadales</taxon>
        <taxon>Pseudomonadaceae</taxon>
        <taxon>Pseudomonas</taxon>
    </lineage>
</organism>
<proteinExistence type="predicted"/>
<dbReference type="EMBL" id="LJPT01000019">
    <property type="protein sequence ID" value="KPW51953.1"/>
    <property type="molecule type" value="Genomic_DNA"/>
</dbReference>
<comment type="caution">
    <text evidence="1">The sequence shown here is derived from an EMBL/GenBank/DDBJ whole genome shotgun (WGS) entry which is preliminary data.</text>
</comment>